<dbReference type="InterPro" id="IPR029467">
    <property type="entry name" value="Cyt_c7-like"/>
</dbReference>
<reference evidence="3 4" key="1">
    <citation type="submission" date="2019-09" db="EMBL/GenBank/DDBJ databases">
        <title>Isolation and complete genome sequencing of Methylocystis species.</title>
        <authorList>
            <person name="Rumah B.L."/>
            <person name="Stead C.E."/>
            <person name="Stevens B.C."/>
            <person name="Minton N.P."/>
            <person name="Grosse-Honebrink A."/>
            <person name="Zhang Y."/>
        </authorList>
    </citation>
    <scope>NUCLEOTIDE SEQUENCE [LARGE SCALE GENOMIC DNA]</scope>
    <source>
        <strain evidence="3 4">BRCS2</strain>
    </source>
</reference>
<dbReference type="RefSeq" id="WP_016920456.1">
    <property type="nucleotide sequence ID" value="NZ_CP044331.1"/>
</dbReference>
<dbReference type="Gene3D" id="3.90.10.10">
    <property type="entry name" value="Cytochrome C3"/>
    <property type="match status" value="2"/>
</dbReference>
<keyword evidence="1" id="KW-0732">Signal</keyword>
<dbReference type="KEGG" id="mpar:F7D14_03635"/>
<protein>
    <recommendedName>
        <fullName evidence="2">Cytochrome c7-like domain-containing protein</fullName>
    </recommendedName>
</protein>
<proteinExistence type="predicted"/>
<evidence type="ECO:0000313" key="3">
    <source>
        <dbReference type="EMBL" id="QGM96663.1"/>
    </source>
</evidence>
<evidence type="ECO:0000259" key="2">
    <source>
        <dbReference type="Pfam" id="PF14522"/>
    </source>
</evidence>
<accession>A0A6B8M5Q4</accession>
<keyword evidence="4" id="KW-1185">Reference proteome</keyword>
<organism evidence="3 4">
    <name type="scientific">Methylocystis parvus</name>
    <dbReference type="NCBI Taxonomy" id="134"/>
    <lineage>
        <taxon>Bacteria</taxon>
        <taxon>Pseudomonadati</taxon>
        <taxon>Pseudomonadota</taxon>
        <taxon>Alphaproteobacteria</taxon>
        <taxon>Hyphomicrobiales</taxon>
        <taxon>Methylocystaceae</taxon>
        <taxon>Methylocystis</taxon>
    </lineage>
</organism>
<feature type="signal peptide" evidence="1">
    <location>
        <begin position="1"/>
        <end position="31"/>
    </location>
</feature>
<dbReference type="Proteomes" id="UP000422569">
    <property type="component" value="Chromosome"/>
</dbReference>
<feature type="chain" id="PRO_5025689237" description="Cytochrome c7-like domain-containing protein" evidence="1">
    <location>
        <begin position="32"/>
        <end position="308"/>
    </location>
</feature>
<dbReference type="AlphaFoldDB" id="A0A6B8M5Q4"/>
<feature type="domain" description="Cytochrome c7-like" evidence="2">
    <location>
        <begin position="232"/>
        <end position="291"/>
    </location>
</feature>
<dbReference type="SUPFAM" id="SSF48695">
    <property type="entry name" value="Multiheme cytochromes"/>
    <property type="match status" value="1"/>
</dbReference>
<gene>
    <name evidence="3" type="ORF">F7D14_03635</name>
</gene>
<sequence>MSGAASRPCIYVALRRLVLLLAAGLCLCASATRLDAQTTTPGGYFLPSFGQPLKSSFDHARTQFPLTGAHAQASCEACHFNGQFKNTLYACPACHNGDRTIGKSPNHPPTSLKCAGCHETTLFSDIKVIDHLQASTKCVACHDGRIARGKSATHIPTAAPCADCHHTTLSFTVGVTANAGSVSKTPLPMTFVRRGLASDSPAGSGRFDHQSAVGPCATCHNGVNATGKPPRHVMTQAPCDSCHRGATTFSGARFDHMAAKGPCLSCHNGRDAQGKPPTHVVTSESCDACHKSFLSFDAGQPTLRRPGR</sequence>
<dbReference type="InterPro" id="IPR036280">
    <property type="entry name" value="Multihaem_cyt_sf"/>
</dbReference>
<evidence type="ECO:0000313" key="4">
    <source>
        <dbReference type="Proteomes" id="UP000422569"/>
    </source>
</evidence>
<dbReference type="EMBL" id="CP044331">
    <property type="protein sequence ID" value="QGM96663.1"/>
    <property type="molecule type" value="Genomic_DNA"/>
</dbReference>
<name>A0A6B8M5Q4_9HYPH</name>
<evidence type="ECO:0000256" key="1">
    <source>
        <dbReference type="SAM" id="SignalP"/>
    </source>
</evidence>
<dbReference type="Pfam" id="PF14522">
    <property type="entry name" value="Cytochrome_C7"/>
    <property type="match status" value="1"/>
</dbReference>